<accession>A0A8S9S0J1</accession>
<name>A0A8S9S0J1_BRACR</name>
<reference evidence="1" key="1">
    <citation type="submission" date="2019-12" db="EMBL/GenBank/DDBJ databases">
        <title>Genome sequencing and annotation of Brassica cretica.</title>
        <authorList>
            <person name="Studholme D.J."/>
            <person name="Sarris P."/>
        </authorList>
    </citation>
    <scope>NUCLEOTIDE SEQUENCE</scope>
    <source>
        <strain evidence="1">PFS-109/04</strain>
        <tissue evidence="1">Leaf</tissue>
    </source>
</reference>
<sequence>MHGLMSYRCFGRARSLRSDRAEQTLGRYVATEQDKRSVATIRTKLYLGNIRCDVFLTEHDLLRKDILVLCGDLDVSFVVTVFDAIDETGDVAFQSCFGDVAGRLQETGEIKNTLDATAKGNPYIHSCLWFFHSMIRENTDYVSKYGSPAAFHPPSRQAYTLKELENGMTKDVLLDLIKSGYKSDMKSRKQAGARRANRKRSSVLVCPRSSPPLDLNLRRPSIWALMEFL</sequence>
<protein>
    <submittedName>
        <fullName evidence="1">Uncharacterized protein</fullName>
    </submittedName>
</protein>
<comment type="caution">
    <text evidence="1">The sequence shown here is derived from an EMBL/GenBank/DDBJ whole genome shotgun (WGS) entry which is preliminary data.</text>
</comment>
<proteinExistence type="predicted"/>
<evidence type="ECO:0000313" key="1">
    <source>
        <dbReference type="EMBL" id="KAF3585872.1"/>
    </source>
</evidence>
<gene>
    <name evidence="1" type="ORF">F2Q69_00031037</name>
</gene>
<organism evidence="1 2">
    <name type="scientific">Brassica cretica</name>
    <name type="common">Mustard</name>
    <dbReference type="NCBI Taxonomy" id="69181"/>
    <lineage>
        <taxon>Eukaryota</taxon>
        <taxon>Viridiplantae</taxon>
        <taxon>Streptophyta</taxon>
        <taxon>Embryophyta</taxon>
        <taxon>Tracheophyta</taxon>
        <taxon>Spermatophyta</taxon>
        <taxon>Magnoliopsida</taxon>
        <taxon>eudicotyledons</taxon>
        <taxon>Gunneridae</taxon>
        <taxon>Pentapetalae</taxon>
        <taxon>rosids</taxon>
        <taxon>malvids</taxon>
        <taxon>Brassicales</taxon>
        <taxon>Brassicaceae</taxon>
        <taxon>Brassiceae</taxon>
        <taxon>Brassica</taxon>
    </lineage>
</organism>
<dbReference type="Proteomes" id="UP000712600">
    <property type="component" value="Unassembled WGS sequence"/>
</dbReference>
<evidence type="ECO:0000313" key="2">
    <source>
        <dbReference type="Proteomes" id="UP000712600"/>
    </source>
</evidence>
<dbReference type="EMBL" id="QGKX02000088">
    <property type="protein sequence ID" value="KAF3585872.1"/>
    <property type="molecule type" value="Genomic_DNA"/>
</dbReference>
<dbReference type="AlphaFoldDB" id="A0A8S9S0J1"/>